<proteinExistence type="inferred from homology"/>
<dbReference type="GO" id="GO:0005777">
    <property type="term" value="C:peroxisome"/>
    <property type="evidence" value="ECO:0007669"/>
    <property type="project" value="TreeGrafter"/>
</dbReference>
<name>A0A1Z5TUY3_HORWE</name>
<dbReference type="SUPFAM" id="SSF52777">
    <property type="entry name" value="CoA-dependent acyltransferases"/>
    <property type="match status" value="2"/>
</dbReference>
<dbReference type="PROSITE" id="PS00439">
    <property type="entry name" value="ACYLTRANSF_C_1"/>
    <property type="match status" value="1"/>
</dbReference>
<evidence type="ECO:0000313" key="7">
    <source>
        <dbReference type="EMBL" id="OTA39789.1"/>
    </source>
</evidence>
<reference evidence="7 8" key="1">
    <citation type="submission" date="2017-01" db="EMBL/GenBank/DDBJ databases">
        <title>The recent genome duplication of the halophilic yeast Hortaea werneckii: insights from long-read sequencing.</title>
        <authorList>
            <person name="Sinha S."/>
            <person name="Flibotte S."/>
            <person name="Neira M."/>
            <person name="Lenassi M."/>
            <person name="Gostincar C."/>
            <person name="Stajich J.E."/>
            <person name="Nislow C.E."/>
        </authorList>
    </citation>
    <scope>NUCLEOTIDE SEQUENCE [LARGE SCALE GENOMIC DNA]</scope>
    <source>
        <strain evidence="7 8">EXF-2000</strain>
    </source>
</reference>
<dbReference type="Pfam" id="PF00755">
    <property type="entry name" value="Carn_acyltransf"/>
    <property type="match status" value="1"/>
</dbReference>
<organism evidence="7 8">
    <name type="scientific">Hortaea werneckii EXF-2000</name>
    <dbReference type="NCBI Taxonomy" id="1157616"/>
    <lineage>
        <taxon>Eukaryota</taxon>
        <taxon>Fungi</taxon>
        <taxon>Dikarya</taxon>
        <taxon>Ascomycota</taxon>
        <taxon>Pezizomycotina</taxon>
        <taxon>Dothideomycetes</taxon>
        <taxon>Dothideomycetidae</taxon>
        <taxon>Mycosphaerellales</taxon>
        <taxon>Teratosphaeriaceae</taxon>
        <taxon>Hortaea</taxon>
    </lineage>
</organism>
<dbReference type="FunCoup" id="A0A1Z5TUY3">
    <property type="interactions" value="334"/>
</dbReference>
<dbReference type="OrthoDB" id="240216at2759"/>
<evidence type="ECO:0000256" key="4">
    <source>
        <dbReference type="PIRSR" id="PIRSR600542-1"/>
    </source>
</evidence>
<accession>A0A1Z5TUY3</accession>
<dbReference type="InParanoid" id="A0A1Z5TUY3"/>
<dbReference type="EMBL" id="MUNK01000001">
    <property type="protein sequence ID" value="OTA39789.1"/>
    <property type="molecule type" value="Genomic_DNA"/>
</dbReference>
<evidence type="ECO:0000256" key="3">
    <source>
        <dbReference type="ARBA" id="ARBA00023315"/>
    </source>
</evidence>
<dbReference type="Proteomes" id="UP000194280">
    <property type="component" value="Unassembled WGS sequence"/>
</dbReference>
<gene>
    <name evidence="7" type="ORF">BTJ68_00001</name>
</gene>
<evidence type="ECO:0000256" key="1">
    <source>
        <dbReference type="ARBA" id="ARBA00005232"/>
    </source>
</evidence>
<comment type="caution">
    <text evidence="7">The sequence shown here is derived from an EMBL/GenBank/DDBJ whole genome shotgun (WGS) entry which is preliminary data.</text>
</comment>
<dbReference type="GO" id="GO:0005739">
    <property type="term" value="C:mitochondrion"/>
    <property type="evidence" value="ECO:0007669"/>
    <property type="project" value="TreeGrafter"/>
</dbReference>
<dbReference type="GO" id="GO:0004092">
    <property type="term" value="F:carnitine O-acetyltransferase activity"/>
    <property type="evidence" value="ECO:0007669"/>
    <property type="project" value="TreeGrafter"/>
</dbReference>
<evidence type="ECO:0000259" key="6">
    <source>
        <dbReference type="Pfam" id="PF00755"/>
    </source>
</evidence>
<feature type="active site" description="Proton acceptor" evidence="4">
    <location>
        <position position="350"/>
    </location>
</feature>
<keyword evidence="8" id="KW-1185">Reference proteome</keyword>
<dbReference type="STRING" id="1157616.A0A1Z5TUY3"/>
<feature type="region of interest" description="Disordered" evidence="5">
    <location>
        <begin position="32"/>
        <end position="60"/>
    </location>
</feature>
<evidence type="ECO:0000313" key="8">
    <source>
        <dbReference type="Proteomes" id="UP000194280"/>
    </source>
</evidence>
<dbReference type="InterPro" id="IPR000542">
    <property type="entry name" value="Carn_acyl_trans"/>
</dbReference>
<dbReference type="AlphaFoldDB" id="A0A1Z5TUY3"/>
<protein>
    <recommendedName>
        <fullName evidence="6">Choline/carnitine acyltransferase domain-containing protein</fullName>
    </recommendedName>
</protein>
<dbReference type="InterPro" id="IPR023213">
    <property type="entry name" value="CAT-like_dom_sf"/>
</dbReference>
<keyword evidence="2" id="KW-0808">Transferase</keyword>
<dbReference type="VEuPathDB" id="FungiDB:BTJ68_00001"/>
<dbReference type="GO" id="GO:0009437">
    <property type="term" value="P:carnitine metabolic process"/>
    <property type="evidence" value="ECO:0007669"/>
    <property type="project" value="TreeGrafter"/>
</dbReference>
<evidence type="ECO:0000256" key="5">
    <source>
        <dbReference type="SAM" id="MobiDB-lite"/>
    </source>
</evidence>
<dbReference type="Gene3D" id="3.30.559.70">
    <property type="entry name" value="Choline/Carnitine o-acyltransferase, domain 2"/>
    <property type="match status" value="1"/>
</dbReference>
<dbReference type="PANTHER" id="PTHR22589:SF103">
    <property type="entry name" value="CARNITINE O-ACETYL-TRANSFERASE, ISOFORM A-RELATED"/>
    <property type="match status" value="1"/>
</dbReference>
<comment type="similarity">
    <text evidence="1">Belongs to the carnitine/choline acetyltransferase family.</text>
</comment>
<dbReference type="Gene3D" id="3.30.559.10">
    <property type="entry name" value="Chloramphenicol acetyltransferase-like domain"/>
    <property type="match status" value="1"/>
</dbReference>
<dbReference type="InterPro" id="IPR039551">
    <property type="entry name" value="Cho/carn_acyl_trans"/>
</dbReference>
<dbReference type="PANTHER" id="PTHR22589">
    <property type="entry name" value="CARNITINE O-ACYLTRANSFERASE"/>
    <property type="match status" value="1"/>
</dbReference>
<dbReference type="InterPro" id="IPR042231">
    <property type="entry name" value="Cho/carn_acyl_trans_2"/>
</dbReference>
<feature type="domain" description="Choline/carnitine acyltransferase" evidence="6">
    <location>
        <begin position="72"/>
        <end position="496"/>
    </location>
</feature>
<sequence>MFNAAARSRATASSSLLTNRGLLAATRPGTAGWNIRMAPQQQKRKQSGLPAGYSEDSSKGPMLRYEASLPRLPVPTLEETAQRYLKSLHPLLSETEFNASKTAVEKFVAPGSLAHELQKRLQARREDPKVNNWLTEWWNNAAYFYSHRDDRKRKDPAKRAAAISTAVLEFKQQVDQGTLEPEYMRKLPMAMSSYEWMFNACRVPSPGADHPVKYPAEQHQHIIAIRKNAFYKIPTHVNGRQLSNAELEQQFRRVYSYGDKAPGVGIMTAGNRDDWTEWHERLISSNQANKRVFQEIESSAFVVCLDDASPVTLNERAHQYWHGRWQQPLVRQASSIHHQRQRHLGFHGEHSMMDGTPTHRLNDTILSWIFANKLPALEDTQLNEQNVKDLAKATEYHVGQIAQHELKVEAYQGYGKGLMKKFKCSPDAYVQMIIQLAYYKFYGKSRPTYESAATRKFQEGRTETCRTVSDDSVAFCSAMQNPAASLDECRGLFRKAPGCACQVHLRRRRWQGR</sequence>
<evidence type="ECO:0000256" key="2">
    <source>
        <dbReference type="ARBA" id="ARBA00022679"/>
    </source>
</evidence>
<keyword evidence="3" id="KW-0012">Acyltransferase</keyword>